<dbReference type="InterPro" id="IPR050645">
    <property type="entry name" value="Histidine_acid_phosphatase"/>
</dbReference>
<evidence type="ECO:0000313" key="3">
    <source>
        <dbReference type="Proteomes" id="UP000266861"/>
    </source>
</evidence>
<protein>
    <recommendedName>
        <fullName evidence="4">Protein FRA10AC1</fullName>
    </recommendedName>
</protein>
<dbReference type="InterPro" id="IPR019129">
    <property type="entry name" value="Folate-sensitive_fs_Fra10Ac1"/>
</dbReference>
<dbReference type="STRING" id="1348612.A0A397JRJ6"/>
<dbReference type="PANTHER" id="PTHR11567">
    <property type="entry name" value="ACID PHOSPHATASE-RELATED"/>
    <property type="match status" value="1"/>
</dbReference>
<evidence type="ECO:0008006" key="4">
    <source>
        <dbReference type="Google" id="ProtNLM"/>
    </source>
</evidence>
<feature type="compositionally biased region" description="Basic and acidic residues" evidence="1">
    <location>
        <begin position="232"/>
        <end position="267"/>
    </location>
</feature>
<dbReference type="OrthoDB" id="197967at2759"/>
<accession>A0A397JRJ6</accession>
<dbReference type="PANTHER" id="PTHR11567:SF25">
    <property type="entry name" value="PROTEIN FRA10AC1"/>
    <property type="match status" value="1"/>
</dbReference>
<name>A0A397JRJ6_9GLOM</name>
<dbReference type="Pfam" id="PF09725">
    <property type="entry name" value="Fra10Ac1"/>
    <property type="match status" value="1"/>
</dbReference>
<proteinExistence type="predicted"/>
<feature type="compositionally biased region" description="Basic and acidic residues" evidence="1">
    <location>
        <begin position="185"/>
        <end position="198"/>
    </location>
</feature>
<feature type="region of interest" description="Disordered" evidence="1">
    <location>
        <begin position="185"/>
        <end position="278"/>
    </location>
</feature>
<dbReference type="Proteomes" id="UP000266861">
    <property type="component" value="Unassembled WGS sequence"/>
</dbReference>
<keyword evidence="3" id="KW-1185">Reference proteome</keyword>
<evidence type="ECO:0000313" key="2">
    <source>
        <dbReference type="EMBL" id="RHZ90297.1"/>
    </source>
</evidence>
<dbReference type="AlphaFoldDB" id="A0A397JRJ6"/>
<reference evidence="2 3" key="1">
    <citation type="submission" date="2018-08" db="EMBL/GenBank/DDBJ databases">
        <title>Genome and evolution of the arbuscular mycorrhizal fungus Diversispora epigaea (formerly Glomus versiforme) and its bacterial endosymbionts.</title>
        <authorList>
            <person name="Sun X."/>
            <person name="Fei Z."/>
            <person name="Harrison M."/>
        </authorList>
    </citation>
    <scope>NUCLEOTIDE SEQUENCE [LARGE SCALE GENOMIC DNA]</scope>
    <source>
        <strain evidence="2 3">IT104</strain>
    </source>
</reference>
<comment type="caution">
    <text evidence="2">The sequence shown here is derived from an EMBL/GenBank/DDBJ whole genome shotgun (WGS) entry which is preliminary data.</text>
</comment>
<dbReference type="GO" id="GO:0016791">
    <property type="term" value="F:phosphatase activity"/>
    <property type="evidence" value="ECO:0007669"/>
    <property type="project" value="TreeGrafter"/>
</dbReference>
<dbReference type="EMBL" id="PQFF01000001">
    <property type="protein sequence ID" value="RHZ90297.1"/>
    <property type="molecule type" value="Genomic_DNA"/>
</dbReference>
<gene>
    <name evidence="2" type="ORF">Glove_1g28</name>
</gene>
<sequence>MGDSQQPSEYSKKIFSNNLQGLDAYSRHKKFMKDYVFFYGRNKNQINISNIYEETKNDFDILKENHKFLRSVEEEEEELTWEQRVAKKYYDKLFKEYCIAELKYYKEGKIALRWRIEKEVISGKGQLICASTKCYEKDELKSWEVNFGYIEDGQKKNALVKIRLCPTCSDKLNYKTRYQEAKNEELIDREHKEKERKEKGKHKEYKEKEGHRNERHEKRKRELYEDQEQYDDDKINSKKVKYDDKSNQSESTEKKPSRKNERNGKSDEFDEYFIGLFD</sequence>
<organism evidence="2 3">
    <name type="scientific">Diversispora epigaea</name>
    <dbReference type="NCBI Taxonomy" id="1348612"/>
    <lineage>
        <taxon>Eukaryota</taxon>
        <taxon>Fungi</taxon>
        <taxon>Fungi incertae sedis</taxon>
        <taxon>Mucoromycota</taxon>
        <taxon>Glomeromycotina</taxon>
        <taxon>Glomeromycetes</taxon>
        <taxon>Diversisporales</taxon>
        <taxon>Diversisporaceae</taxon>
        <taxon>Diversispora</taxon>
    </lineage>
</organism>
<feature type="compositionally biased region" description="Basic and acidic residues" evidence="1">
    <location>
        <begin position="204"/>
        <end position="224"/>
    </location>
</feature>
<evidence type="ECO:0000256" key="1">
    <source>
        <dbReference type="SAM" id="MobiDB-lite"/>
    </source>
</evidence>